<feature type="non-terminal residue" evidence="1">
    <location>
        <position position="1"/>
    </location>
</feature>
<name>A0A8J4VCR8_9ROSI</name>
<evidence type="ECO:0000313" key="1">
    <source>
        <dbReference type="EMBL" id="KAF3953217.1"/>
    </source>
</evidence>
<evidence type="ECO:0000313" key="2">
    <source>
        <dbReference type="Proteomes" id="UP000737018"/>
    </source>
</evidence>
<gene>
    <name evidence="1" type="ORF">CMV_021317</name>
</gene>
<dbReference type="AlphaFoldDB" id="A0A8J4VCR8"/>
<organism evidence="1 2">
    <name type="scientific">Castanea mollissima</name>
    <name type="common">Chinese chestnut</name>
    <dbReference type="NCBI Taxonomy" id="60419"/>
    <lineage>
        <taxon>Eukaryota</taxon>
        <taxon>Viridiplantae</taxon>
        <taxon>Streptophyta</taxon>
        <taxon>Embryophyta</taxon>
        <taxon>Tracheophyta</taxon>
        <taxon>Spermatophyta</taxon>
        <taxon>Magnoliopsida</taxon>
        <taxon>eudicotyledons</taxon>
        <taxon>Gunneridae</taxon>
        <taxon>Pentapetalae</taxon>
        <taxon>rosids</taxon>
        <taxon>fabids</taxon>
        <taxon>Fagales</taxon>
        <taxon>Fagaceae</taxon>
        <taxon>Castanea</taxon>
    </lineage>
</organism>
<dbReference type="EMBL" id="JRKL02004172">
    <property type="protein sequence ID" value="KAF3953217.1"/>
    <property type="molecule type" value="Genomic_DNA"/>
</dbReference>
<dbReference type="Proteomes" id="UP000737018">
    <property type="component" value="Unassembled WGS sequence"/>
</dbReference>
<dbReference type="OrthoDB" id="1747306at2759"/>
<protein>
    <submittedName>
        <fullName evidence="1">Uncharacterized protein</fullName>
    </submittedName>
</protein>
<keyword evidence="2" id="KW-1185">Reference proteome</keyword>
<accession>A0A8J4VCR8</accession>
<proteinExistence type="predicted"/>
<reference evidence="1" key="1">
    <citation type="submission" date="2020-03" db="EMBL/GenBank/DDBJ databases">
        <title>Castanea mollissima Vanexum genome sequencing.</title>
        <authorList>
            <person name="Staton M."/>
        </authorList>
    </citation>
    <scope>NUCLEOTIDE SEQUENCE</scope>
    <source>
        <tissue evidence="1">Leaf</tissue>
    </source>
</reference>
<comment type="caution">
    <text evidence="1">The sequence shown here is derived from an EMBL/GenBank/DDBJ whole genome shotgun (WGS) entry which is preliminary data.</text>
</comment>
<sequence length="181" mass="19700">MCYRHIILCKGQRLCSYLGRVGISLFISSFTLGNAGRRWRRHFLRVLPLMGKKQHLDWASKSIVSSGSERVSLLSKEAKRKANEDQSADGQATDLEHGDAIEAANVGFSRVLSLAKPDAGKLVVATIALLIASTSSILIPKYGGMIIDIVSTEIRTPEQQAEALEAIKDTILDIVLIVVIG</sequence>